<organism evidence="1 2">
    <name type="scientific">Thermomonospora echinospora</name>
    <dbReference type="NCBI Taxonomy" id="1992"/>
    <lineage>
        <taxon>Bacteria</taxon>
        <taxon>Bacillati</taxon>
        <taxon>Actinomycetota</taxon>
        <taxon>Actinomycetes</taxon>
        <taxon>Streptosporangiales</taxon>
        <taxon>Thermomonosporaceae</taxon>
        <taxon>Thermomonospora</taxon>
    </lineage>
</organism>
<keyword evidence="2" id="KW-1185">Reference proteome</keyword>
<dbReference type="PIRSF" id="PIRSF028291">
    <property type="entry name" value="UCP028291"/>
    <property type="match status" value="1"/>
</dbReference>
<dbReference type="AlphaFoldDB" id="A0A1H5ZW44"/>
<gene>
    <name evidence="1" type="ORF">SAMN04489712_10547</name>
</gene>
<dbReference type="Pfam" id="PF09981">
    <property type="entry name" value="DUF2218"/>
    <property type="match status" value="1"/>
</dbReference>
<dbReference type="EMBL" id="FNVO01000005">
    <property type="protein sequence ID" value="SEG40718.1"/>
    <property type="molecule type" value="Genomic_DNA"/>
</dbReference>
<dbReference type="RefSeq" id="WP_103938058.1">
    <property type="nucleotide sequence ID" value="NZ_FNVO01000005.1"/>
</dbReference>
<accession>A0A1H5ZW44</accession>
<evidence type="ECO:0008006" key="3">
    <source>
        <dbReference type="Google" id="ProtNLM"/>
    </source>
</evidence>
<evidence type="ECO:0000313" key="2">
    <source>
        <dbReference type="Proteomes" id="UP000236723"/>
    </source>
</evidence>
<dbReference type="Gene3D" id="3.30.310.50">
    <property type="entry name" value="Alpha-D-phosphohexomutase, C-terminal domain"/>
    <property type="match status" value="1"/>
</dbReference>
<proteinExistence type="predicted"/>
<evidence type="ECO:0000313" key="1">
    <source>
        <dbReference type="EMBL" id="SEG40718.1"/>
    </source>
</evidence>
<dbReference type="Proteomes" id="UP000236723">
    <property type="component" value="Unassembled WGS sequence"/>
</dbReference>
<reference evidence="2" key="1">
    <citation type="submission" date="2016-10" db="EMBL/GenBank/DDBJ databases">
        <authorList>
            <person name="Varghese N."/>
            <person name="Submissions S."/>
        </authorList>
    </citation>
    <scope>NUCLEOTIDE SEQUENCE [LARGE SCALE GENOMIC DNA]</scope>
    <source>
        <strain evidence="2">DSM 43163</strain>
    </source>
</reference>
<name>A0A1H5ZW44_9ACTN</name>
<sequence>MIESTARVTTDRPARYIKQLCDHLGRRVTTTVEGDTGHVALPEGAGACDLRAEDGVLVMTATAPDAEGLARVEDVVGRHLERFGTRESLTVSWIRTTAEGE</sequence>
<dbReference type="InterPro" id="IPR014543">
    <property type="entry name" value="UCP028291"/>
</dbReference>
<dbReference type="OrthoDB" id="9806511at2"/>
<protein>
    <recommendedName>
        <fullName evidence="3">DUF2218 domain-containing protein</fullName>
    </recommendedName>
</protein>